<evidence type="ECO:0000313" key="2">
    <source>
        <dbReference type="Proteomes" id="UP001501844"/>
    </source>
</evidence>
<sequence length="137" mass="16186">MAVFHHAFSDPFQPEEVDLGYIEGYKLKQTFLEWPWEKWLHKMEVAATDDFHSSPTLNISQRDQKREMLLSALIDKGQTIFYVFYRRPKIVKSLFGLVKKHDEKYTTELLDQTKEQAAQLLEAFVNGDDAYLDERIK</sequence>
<dbReference type="RefSeq" id="WP_345164195.1">
    <property type="nucleotide sequence ID" value="NZ_BAABGX010000002.1"/>
</dbReference>
<proteinExistence type="predicted"/>
<organism evidence="1 2">
    <name type="scientific">Nibribacter koreensis</name>
    <dbReference type="NCBI Taxonomy" id="1084519"/>
    <lineage>
        <taxon>Bacteria</taxon>
        <taxon>Pseudomonadati</taxon>
        <taxon>Bacteroidota</taxon>
        <taxon>Cytophagia</taxon>
        <taxon>Cytophagales</taxon>
        <taxon>Hymenobacteraceae</taxon>
        <taxon>Nibribacter</taxon>
    </lineage>
</organism>
<comment type="caution">
    <text evidence="1">The sequence shown here is derived from an EMBL/GenBank/DDBJ whole genome shotgun (WGS) entry which is preliminary data.</text>
</comment>
<protein>
    <submittedName>
        <fullName evidence="1">Uncharacterized protein</fullName>
    </submittedName>
</protein>
<name>A0ABP8FFK0_9BACT</name>
<reference evidence="2" key="1">
    <citation type="journal article" date="2019" name="Int. J. Syst. Evol. Microbiol.">
        <title>The Global Catalogue of Microorganisms (GCM) 10K type strain sequencing project: providing services to taxonomists for standard genome sequencing and annotation.</title>
        <authorList>
            <consortium name="The Broad Institute Genomics Platform"/>
            <consortium name="The Broad Institute Genome Sequencing Center for Infectious Disease"/>
            <person name="Wu L."/>
            <person name="Ma J."/>
        </authorList>
    </citation>
    <scope>NUCLEOTIDE SEQUENCE [LARGE SCALE GENOMIC DNA]</scope>
    <source>
        <strain evidence="2">JCM 17917</strain>
    </source>
</reference>
<keyword evidence="2" id="KW-1185">Reference proteome</keyword>
<accession>A0ABP8FFK0</accession>
<evidence type="ECO:0000313" key="1">
    <source>
        <dbReference type="EMBL" id="GAA4302701.1"/>
    </source>
</evidence>
<gene>
    <name evidence="1" type="ORF">GCM10023183_14570</name>
</gene>
<dbReference type="EMBL" id="BAABGX010000002">
    <property type="protein sequence ID" value="GAA4302701.1"/>
    <property type="molecule type" value="Genomic_DNA"/>
</dbReference>
<dbReference type="Proteomes" id="UP001501844">
    <property type="component" value="Unassembled WGS sequence"/>
</dbReference>